<dbReference type="HOGENOM" id="CLU_111226_2_0_9"/>
<dbReference type="Proteomes" id="UP000006620">
    <property type="component" value="Chromosome"/>
</dbReference>
<reference evidence="3" key="1">
    <citation type="submission" date="2011-06" db="EMBL/GenBank/DDBJ databases">
        <title>Complete genome sequence of Paenibacillus mucilaginosus KNP414.</title>
        <authorList>
            <person name="Wang J."/>
            <person name="Hu S."/>
            <person name="Hu X."/>
            <person name="Zhang B."/>
            <person name="Dong D."/>
            <person name="Zhang S."/>
            <person name="Zhao K."/>
            <person name="Wu D."/>
        </authorList>
    </citation>
    <scope>NUCLEOTIDE SEQUENCE [LARGE SCALE GENOMIC DNA]</scope>
    <source>
        <strain evidence="3">KNP414</strain>
    </source>
</reference>
<proteinExistence type="predicted"/>
<protein>
    <submittedName>
        <fullName evidence="2">GCN5-related N-acetyltransferase</fullName>
    </submittedName>
</protein>
<sequence length="158" mass="17858">MTASAKIELTHWTPRYAEALDAFELPAEQLQFTALPKDALSQAADQHSIVILSEGTPVGFFVLHSSERVHEYSANPRAMLLAALSIDRRQQGKGYAKLGMLALPGWIRTHFPNCNEVVLAVNHKNRPARQLYWNACFADTGRRRMGPNGEQWIMSRKW</sequence>
<evidence type="ECO:0000313" key="3">
    <source>
        <dbReference type="Proteomes" id="UP000006620"/>
    </source>
</evidence>
<dbReference type="RefSeq" id="WP_013918475.1">
    <property type="nucleotide sequence ID" value="NC_015690.1"/>
</dbReference>
<gene>
    <name evidence="2" type="ordered locus">KNP414_04792</name>
</gene>
<organism evidence="2 3">
    <name type="scientific">Paenibacillus mucilaginosus (strain KNP414)</name>
    <dbReference type="NCBI Taxonomy" id="1036673"/>
    <lineage>
        <taxon>Bacteria</taxon>
        <taxon>Bacillati</taxon>
        <taxon>Bacillota</taxon>
        <taxon>Bacilli</taxon>
        <taxon>Bacillales</taxon>
        <taxon>Paenibacillaceae</taxon>
        <taxon>Paenibacillus</taxon>
    </lineage>
</organism>
<feature type="domain" description="N-acetyltransferase" evidence="1">
    <location>
        <begin position="7"/>
        <end position="158"/>
    </location>
</feature>
<dbReference type="InterPro" id="IPR016181">
    <property type="entry name" value="Acyl_CoA_acyltransferase"/>
</dbReference>
<dbReference type="Pfam" id="PF00583">
    <property type="entry name" value="Acetyltransf_1"/>
    <property type="match status" value="1"/>
</dbReference>
<dbReference type="AlphaFoldDB" id="F8FHY0"/>
<dbReference type="Gene3D" id="3.40.630.30">
    <property type="match status" value="1"/>
</dbReference>
<dbReference type="GO" id="GO:0016747">
    <property type="term" value="F:acyltransferase activity, transferring groups other than amino-acyl groups"/>
    <property type="evidence" value="ECO:0007669"/>
    <property type="project" value="InterPro"/>
</dbReference>
<reference evidence="2 3" key="2">
    <citation type="journal article" date="2013" name="Genome Announc.">
        <title>Genome Sequence of Growth-Improving Paenibacillus mucilaginosus Strain KNP414.</title>
        <authorList>
            <person name="Lu J.J."/>
            <person name="Wang J.F."/>
            <person name="Hu X.F."/>
        </authorList>
    </citation>
    <scope>NUCLEOTIDE SEQUENCE [LARGE SCALE GENOMIC DNA]</scope>
    <source>
        <strain evidence="2 3">KNP414</strain>
    </source>
</reference>
<name>F8FHY0_PAEMK</name>
<dbReference type="PROSITE" id="PS51186">
    <property type="entry name" value="GNAT"/>
    <property type="match status" value="1"/>
</dbReference>
<dbReference type="PATRIC" id="fig|1036673.3.peg.4417"/>
<keyword evidence="2" id="KW-0808">Transferase</keyword>
<dbReference type="EMBL" id="CP002869">
    <property type="protein sequence ID" value="AEI43322.1"/>
    <property type="molecule type" value="Genomic_DNA"/>
</dbReference>
<dbReference type="SUPFAM" id="SSF55729">
    <property type="entry name" value="Acyl-CoA N-acyltransferases (Nat)"/>
    <property type="match status" value="1"/>
</dbReference>
<dbReference type="InterPro" id="IPR000182">
    <property type="entry name" value="GNAT_dom"/>
</dbReference>
<accession>F8FHY0</accession>
<evidence type="ECO:0000313" key="2">
    <source>
        <dbReference type="EMBL" id="AEI43322.1"/>
    </source>
</evidence>
<dbReference type="KEGG" id="pms:KNP414_04792"/>
<evidence type="ECO:0000259" key="1">
    <source>
        <dbReference type="PROSITE" id="PS51186"/>
    </source>
</evidence>